<keyword evidence="4" id="KW-1185">Reference proteome</keyword>
<gene>
    <name evidence="3" type="primary">KAFR0A01600</name>
    <name evidence="3" type="ORF">KAFR_0A01600</name>
</gene>
<dbReference type="RefSeq" id="XP_003954733.1">
    <property type="nucleotide sequence ID" value="XM_003954684.1"/>
</dbReference>
<name>H2AMJ8_KAZAF</name>
<dbReference type="InterPro" id="IPR018844">
    <property type="entry name" value="Dnt1-like_N"/>
</dbReference>
<feature type="compositionally biased region" description="Polar residues" evidence="1">
    <location>
        <begin position="459"/>
        <end position="479"/>
    </location>
</feature>
<protein>
    <recommendedName>
        <fullName evidence="2">Nucleolar protein Dnt1-like N-terminal domain-containing protein</fullName>
    </recommendedName>
</protein>
<feature type="compositionally biased region" description="Basic and acidic residues" evidence="1">
    <location>
        <begin position="702"/>
        <end position="715"/>
    </location>
</feature>
<feature type="compositionally biased region" description="Acidic residues" evidence="1">
    <location>
        <begin position="481"/>
        <end position="495"/>
    </location>
</feature>
<dbReference type="PANTHER" id="PTHR28196">
    <property type="entry name" value="NUCLEOLAR PROTEIN NET1-RELATED"/>
    <property type="match status" value="1"/>
</dbReference>
<dbReference type="OrthoDB" id="6365676at2759"/>
<dbReference type="EMBL" id="HE650821">
    <property type="protein sequence ID" value="CCF55598.1"/>
    <property type="molecule type" value="Genomic_DNA"/>
</dbReference>
<dbReference type="KEGG" id="kaf:KAFR_0A01600"/>
<dbReference type="InterPro" id="IPR043185">
    <property type="entry name" value="Net1/Tof2"/>
</dbReference>
<evidence type="ECO:0000313" key="3">
    <source>
        <dbReference type="EMBL" id="CCF55598.1"/>
    </source>
</evidence>
<dbReference type="eggNOG" id="ENOG502QW4V">
    <property type="taxonomic scope" value="Eukaryota"/>
</dbReference>
<feature type="compositionally biased region" description="Basic and acidic residues" evidence="1">
    <location>
        <begin position="405"/>
        <end position="416"/>
    </location>
</feature>
<proteinExistence type="predicted"/>
<sequence>MYKLQIVLLPPSAFTSQSYNNDPNSAIQNISMVSTTTSLSQRRSFFRQRYNPKASKKFLHFTSPSASLSHLADEIIERFNILYPHLTKSICILTLQDINSCDLDPDFIVKDVFNSNNIVHVLLKDDFTNENILSPVSKYSSLDRKNRSHSKKFSFQQPSRISTATHLPTQIRPILESKTLLGTPQFTTVTPYKPNRVEKPHAKPSIHPLANSSKTISETLKIPDPKTVKDLNTSYIQIDRTPFTEVKLTSNEASKTHNIQRTLLRQQSSIADKNGSPVRNNSSMEDITDNVHLAALPKAIHHNHRKEIVDHDVTDNTVLEIEPQKLTEDLQVEHPLLASPSSKADDKPTFDERNEPNVSFNSSFQKSDLISVFENDNITIPPWLAARASNTPRSPSRKKPYTTVLHKDIDNSKPDPRNILPQRTTRVAARKAAQKLAGNTTITKESSAEDSVVSEDDNLSSWSFIDTDNSSGIEENLSFSSDDDNDNDTYNEEMQTDFPAQRPPLKESVVLQHTAEESGDLNDASVENDFPAGISNGGGGSVSPPNGAETIAEKQGDINTEHSDSSHIYSKDTVGIETKLKQVVSMSKLKDIPIYNSGFNGATGNKFASRSIVSKPPLVSQNSTSTQIPITQFLQDLPKTTKTINHTASKSMFHSLPTKMRPSLSSMSDLANRAGVQKLGLVMLEKVRNFDGMSEEEPDAIELDHSDSDSHTKLV</sequence>
<dbReference type="PANTHER" id="PTHR28196:SF1">
    <property type="entry name" value="NUCLEOLAR PROTEIN NET1-RELATED"/>
    <property type="match status" value="1"/>
</dbReference>
<feature type="region of interest" description="Disordered" evidence="1">
    <location>
        <begin position="330"/>
        <end position="361"/>
    </location>
</feature>
<dbReference type="GO" id="GO:0000183">
    <property type="term" value="P:rDNA heterochromatin formation"/>
    <property type="evidence" value="ECO:0007669"/>
    <property type="project" value="InterPro"/>
</dbReference>
<accession>H2AMJ8</accession>
<dbReference type="STRING" id="1071382.H2AMJ8"/>
<evidence type="ECO:0000259" key="2">
    <source>
        <dbReference type="Pfam" id="PF10407"/>
    </source>
</evidence>
<feature type="compositionally biased region" description="Basic and acidic residues" evidence="1">
    <location>
        <begin position="343"/>
        <end position="355"/>
    </location>
</feature>
<feature type="region of interest" description="Disordered" evidence="1">
    <location>
        <begin position="190"/>
        <end position="209"/>
    </location>
</feature>
<dbReference type="AlphaFoldDB" id="H2AMJ8"/>
<dbReference type="Proteomes" id="UP000005220">
    <property type="component" value="Chromosome 1"/>
</dbReference>
<evidence type="ECO:0000256" key="1">
    <source>
        <dbReference type="SAM" id="MobiDB-lite"/>
    </source>
</evidence>
<feature type="region of interest" description="Disordered" evidence="1">
    <location>
        <begin position="696"/>
        <end position="715"/>
    </location>
</feature>
<dbReference type="HOGENOM" id="CLU_386376_0_0_1"/>
<evidence type="ECO:0000313" key="4">
    <source>
        <dbReference type="Proteomes" id="UP000005220"/>
    </source>
</evidence>
<dbReference type="InParanoid" id="H2AMJ8"/>
<dbReference type="GeneID" id="13882292"/>
<organism evidence="3 4">
    <name type="scientific">Kazachstania africana (strain ATCC 22294 / BCRC 22015 / CBS 2517 / CECT 1963 / NBRC 1671 / NRRL Y-8276)</name>
    <name type="common">Yeast</name>
    <name type="synonym">Kluyveromyces africanus</name>
    <dbReference type="NCBI Taxonomy" id="1071382"/>
    <lineage>
        <taxon>Eukaryota</taxon>
        <taxon>Fungi</taxon>
        <taxon>Dikarya</taxon>
        <taxon>Ascomycota</taxon>
        <taxon>Saccharomycotina</taxon>
        <taxon>Saccharomycetes</taxon>
        <taxon>Saccharomycetales</taxon>
        <taxon>Saccharomycetaceae</taxon>
        <taxon>Kazachstania</taxon>
    </lineage>
</organism>
<reference evidence="3 4" key="1">
    <citation type="journal article" date="2011" name="Proc. Natl. Acad. Sci. U.S.A.">
        <title>Evolutionary erosion of yeast sex chromosomes by mating-type switching accidents.</title>
        <authorList>
            <person name="Gordon J.L."/>
            <person name="Armisen D."/>
            <person name="Proux-Wera E."/>
            <person name="Oheigeartaigh S.S."/>
            <person name="Byrne K.P."/>
            <person name="Wolfe K.H."/>
        </authorList>
    </citation>
    <scope>NUCLEOTIDE SEQUENCE [LARGE SCALE GENOMIC DNA]</scope>
    <source>
        <strain evidence="4">ATCC 22294 / BCRC 22015 / CBS 2517 / CECT 1963 / NBRC 1671 / NRRL Y-8276</strain>
    </source>
</reference>
<feature type="domain" description="Nucleolar protein Dnt1-like N-terminal" evidence="2">
    <location>
        <begin position="56"/>
        <end position="125"/>
    </location>
</feature>
<feature type="region of interest" description="Disordered" evidence="1">
    <location>
        <begin position="387"/>
        <end position="502"/>
    </location>
</feature>
<dbReference type="Pfam" id="PF10407">
    <property type="entry name" value="Cytokin_check_N"/>
    <property type="match status" value="1"/>
</dbReference>